<dbReference type="GO" id="GO:0008270">
    <property type="term" value="F:zinc ion binding"/>
    <property type="evidence" value="ECO:0007669"/>
    <property type="project" value="UniProtKB-KW"/>
</dbReference>
<dbReference type="InterPro" id="IPR007219">
    <property type="entry name" value="XnlR_reg_dom"/>
</dbReference>
<keyword evidence="2" id="KW-0479">Metal-binding</keyword>
<keyword evidence="3" id="KW-0677">Repeat</keyword>
<dbReference type="PANTHER" id="PTHR40626">
    <property type="entry name" value="MIP31509P"/>
    <property type="match status" value="1"/>
</dbReference>
<reference evidence="10" key="2">
    <citation type="submission" date="2011-03" db="EMBL/GenBank/DDBJ databases">
        <title>Annotation of Magnaporthe poae ATCC 64411.</title>
        <authorList>
            <person name="Ma L.-J."/>
            <person name="Dead R."/>
            <person name="Young S.K."/>
            <person name="Zeng Q."/>
            <person name="Gargeya S."/>
            <person name="Fitzgerald M."/>
            <person name="Haas B."/>
            <person name="Abouelleil A."/>
            <person name="Alvarado L."/>
            <person name="Arachchi H.M."/>
            <person name="Berlin A."/>
            <person name="Brown A."/>
            <person name="Chapman S.B."/>
            <person name="Chen Z."/>
            <person name="Dunbar C."/>
            <person name="Freedman E."/>
            <person name="Gearin G."/>
            <person name="Gellesch M."/>
            <person name="Goldberg J."/>
            <person name="Griggs A."/>
            <person name="Gujja S."/>
            <person name="Heiman D."/>
            <person name="Howarth C."/>
            <person name="Larson L."/>
            <person name="Lui A."/>
            <person name="MacDonald P.J.P."/>
            <person name="Mehta T."/>
            <person name="Montmayeur A."/>
            <person name="Murphy C."/>
            <person name="Neiman D."/>
            <person name="Pearson M."/>
            <person name="Priest M."/>
            <person name="Roberts A."/>
            <person name="Saif S."/>
            <person name="Shea T."/>
            <person name="Shenoy N."/>
            <person name="Sisk P."/>
            <person name="Stolte C."/>
            <person name="Sykes S."/>
            <person name="Yandava C."/>
            <person name="Wortman J."/>
            <person name="Nusbaum C."/>
            <person name="Birren B."/>
        </authorList>
    </citation>
    <scope>NUCLEOTIDE SEQUENCE</scope>
    <source>
        <strain evidence="10">ATCC 64411</strain>
    </source>
</reference>
<feature type="non-terminal residue" evidence="10">
    <location>
        <position position="551"/>
    </location>
</feature>
<evidence type="ECO:0000259" key="9">
    <source>
        <dbReference type="PROSITE" id="PS50157"/>
    </source>
</evidence>
<evidence type="ECO:0000256" key="1">
    <source>
        <dbReference type="ARBA" id="ARBA00004123"/>
    </source>
</evidence>
<organism evidence="10">
    <name type="scientific">Magnaporthiopsis poae (strain ATCC 64411 / 73-15)</name>
    <name type="common">Kentucky bluegrass fungus</name>
    <name type="synonym">Magnaporthe poae</name>
    <dbReference type="NCBI Taxonomy" id="644358"/>
    <lineage>
        <taxon>Eukaryota</taxon>
        <taxon>Fungi</taxon>
        <taxon>Dikarya</taxon>
        <taxon>Ascomycota</taxon>
        <taxon>Pezizomycotina</taxon>
        <taxon>Sordariomycetes</taxon>
        <taxon>Sordariomycetidae</taxon>
        <taxon>Magnaporthales</taxon>
        <taxon>Magnaporthaceae</taxon>
        <taxon>Magnaporthiopsis</taxon>
    </lineage>
</organism>
<dbReference type="GO" id="GO:0000978">
    <property type="term" value="F:RNA polymerase II cis-regulatory region sequence-specific DNA binding"/>
    <property type="evidence" value="ECO:0007669"/>
    <property type="project" value="InterPro"/>
</dbReference>
<evidence type="ECO:0000256" key="6">
    <source>
        <dbReference type="ARBA" id="ARBA00023242"/>
    </source>
</evidence>
<feature type="domain" description="C2H2-type" evidence="9">
    <location>
        <begin position="58"/>
        <end position="88"/>
    </location>
</feature>
<evidence type="ECO:0000256" key="8">
    <source>
        <dbReference type="SAM" id="MobiDB-lite"/>
    </source>
</evidence>
<dbReference type="SMART" id="SM00355">
    <property type="entry name" value="ZnF_C2H2"/>
    <property type="match status" value="2"/>
</dbReference>
<dbReference type="OrthoDB" id="654211at2759"/>
<evidence type="ECO:0000256" key="2">
    <source>
        <dbReference type="ARBA" id="ARBA00022723"/>
    </source>
</evidence>
<dbReference type="PROSITE" id="PS00028">
    <property type="entry name" value="ZINC_FINGER_C2H2_1"/>
    <property type="match status" value="2"/>
</dbReference>
<dbReference type="InterPro" id="IPR051059">
    <property type="entry name" value="VerF-like"/>
</dbReference>
<dbReference type="PANTHER" id="PTHR40626:SF10">
    <property type="entry name" value="C2H2-TYPE DOMAIN-CONTAINING PROTEIN"/>
    <property type="match status" value="1"/>
</dbReference>
<evidence type="ECO:0000313" key="10">
    <source>
        <dbReference type="EMBL" id="KLU88574.1"/>
    </source>
</evidence>
<accession>A0A0H2UD56</accession>
<protein>
    <recommendedName>
        <fullName evidence="9">C2H2-type domain-containing protein</fullName>
    </recommendedName>
</protein>
<feature type="region of interest" description="Disordered" evidence="8">
    <location>
        <begin position="1"/>
        <end position="29"/>
    </location>
</feature>
<evidence type="ECO:0000256" key="7">
    <source>
        <dbReference type="PROSITE-ProRule" id="PRU00042"/>
    </source>
</evidence>
<keyword evidence="4 7" id="KW-0863">Zinc-finger</keyword>
<dbReference type="EMBL" id="GL876971">
    <property type="protein sequence ID" value="KLU88574.1"/>
    <property type="molecule type" value="Genomic_DNA"/>
</dbReference>
<feature type="compositionally biased region" description="Low complexity" evidence="8">
    <location>
        <begin position="119"/>
        <end position="132"/>
    </location>
</feature>
<dbReference type="GO" id="GO:0005634">
    <property type="term" value="C:nucleus"/>
    <property type="evidence" value="ECO:0007669"/>
    <property type="project" value="UniProtKB-SubCell"/>
</dbReference>
<feature type="region of interest" description="Disordered" evidence="8">
    <location>
        <begin position="83"/>
        <end position="155"/>
    </location>
</feature>
<dbReference type="InterPro" id="IPR013087">
    <property type="entry name" value="Znf_C2H2_type"/>
</dbReference>
<comment type="subcellular location">
    <subcellularLocation>
        <location evidence="1">Nucleus</location>
    </subcellularLocation>
</comment>
<dbReference type="Pfam" id="PF04082">
    <property type="entry name" value="Fungal_trans"/>
    <property type="match status" value="1"/>
</dbReference>
<dbReference type="PROSITE" id="PS50157">
    <property type="entry name" value="ZINC_FINGER_C2H2_2"/>
    <property type="match status" value="2"/>
</dbReference>
<dbReference type="Gene3D" id="3.30.160.60">
    <property type="entry name" value="Classic Zinc Finger"/>
    <property type="match status" value="2"/>
</dbReference>
<dbReference type="Pfam" id="PF00096">
    <property type="entry name" value="zf-C2H2"/>
    <property type="match status" value="1"/>
</dbReference>
<proteinExistence type="predicted"/>
<evidence type="ECO:0000256" key="3">
    <source>
        <dbReference type="ARBA" id="ARBA00022737"/>
    </source>
</evidence>
<evidence type="ECO:0000256" key="5">
    <source>
        <dbReference type="ARBA" id="ARBA00022833"/>
    </source>
</evidence>
<sequence>MLPMQSIEAETPSSIAEDNGESRQQKPKTLPCKYCSKRFRRVEHVQRHERTHTKEKPFACTWDRCGKTFGRRDLLARHNKLVHLNESSKDGPRPRKASLGSVQGGPPEGHAGVDMLSLQQQQQHQQQQQQQQRPPPPHFTPESMASSVVSPDQRLASRAAPACNLDLLSDAATHLASASEVGQMQHQIMPELGQHPGGPRVKSYDESMAYQDRAREQQHQGMMHGAFAGQQPPPASFDDYNLFLDDMCGGSSHFLPPALEAEQPFSLWPRQAGDMHGRGGGGGGGALKPPPSFPSTRFPSLAPDAGEGSTTARIHEDGMRAPAWRISAADYTVIKSRLDEFSSVIPNDFVFPSRYTLSRFLEGYISGFHEHLPFLHVPTLAPAEMSPELLLATLAVGALYRFESHRGNALCPHSTRPSPSTGYRHSFNSVQHDRPMTQETHREPYSPNTPQSRLETIQALLLLFAVGLWGAKAILNDALALQSQIALLVREERLGPEPPQGQAGTAADWDTWVRVEGALRTKLIAYCFFNVCRRAYNTPPLLLTSEVRLAL</sequence>
<name>A0A0H2UD56_MAGP6</name>
<feature type="domain" description="C2H2-type" evidence="9">
    <location>
        <begin position="30"/>
        <end position="57"/>
    </location>
</feature>
<dbReference type="SUPFAM" id="SSF57667">
    <property type="entry name" value="beta-beta-alpha zinc fingers"/>
    <property type="match status" value="1"/>
</dbReference>
<evidence type="ECO:0000256" key="4">
    <source>
        <dbReference type="ARBA" id="ARBA00022771"/>
    </source>
</evidence>
<keyword evidence="6" id="KW-0539">Nucleus</keyword>
<dbReference type="AlphaFoldDB" id="A0A0H2UD56"/>
<dbReference type="GO" id="GO:0000981">
    <property type="term" value="F:DNA-binding transcription factor activity, RNA polymerase II-specific"/>
    <property type="evidence" value="ECO:0007669"/>
    <property type="project" value="InterPro"/>
</dbReference>
<gene>
    <name evidence="10" type="ORF">MAPG_07559</name>
</gene>
<dbReference type="GO" id="GO:0006351">
    <property type="term" value="P:DNA-templated transcription"/>
    <property type="evidence" value="ECO:0007669"/>
    <property type="project" value="InterPro"/>
</dbReference>
<dbReference type="VEuPathDB" id="FungiDB:MAPG_07559"/>
<reference evidence="10" key="1">
    <citation type="submission" date="2010-05" db="EMBL/GenBank/DDBJ databases">
        <title>The Genome Sequence of Magnaporthe poae strain ATCC 64411.</title>
        <authorList>
            <consortium name="The Broad Institute Genome Sequencing Platform"/>
            <consortium name="Broad Institute Genome Sequencing Center for Infectious Disease"/>
            <person name="Ma L.-J."/>
            <person name="Dead R."/>
            <person name="Young S."/>
            <person name="Zeng Q."/>
            <person name="Koehrsen M."/>
            <person name="Alvarado L."/>
            <person name="Berlin A."/>
            <person name="Chapman S.B."/>
            <person name="Chen Z."/>
            <person name="Freedman E."/>
            <person name="Gellesch M."/>
            <person name="Goldberg J."/>
            <person name="Griggs A."/>
            <person name="Gujja S."/>
            <person name="Heilman E.R."/>
            <person name="Heiman D."/>
            <person name="Hepburn T."/>
            <person name="Howarth C."/>
            <person name="Jen D."/>
            <person name="Larson L."/>
            <person name="Mehta T."/>
            <person name="Neiman D."/>
            <person name="Pearson M."/>
            <person name="Roberts A."/>
            <person name="Saif S."/>
            <person name="Shea T."/>
            <person name="Shenoy N."/>
            <person name="Sisk P."/>
            <person name="Stolte C."/>
            <person name="Sykes S."/>
            <person name="Walk T."/>
            <person name="White J."/>
            <person name="Yandava C."/>
            <person name="Haas B."/>
            <person name="Nusbaum C."/>
            <person name="Birren B."/>
        </authorList>
    </citation>
    <scope>NUCLEOTIDE SEQUENCE</scope>
    <source>
        <strain evidence="10">ATCC 64411</strain>
    </source>
</reference>
<keyword evidence="5" id="KW-0862">Zinc</keyword>
<dbReference type="GO" id="GO:0000785">
    <property type="term" value="C:chromatin"/>
    <property type="evidence" value="ECO:0007669"/>
    <property type="project" value="TreeGrafter"/>
</dbReference>
<dbReference type="InterPro" id="IPR036236">
    <property type="entry name" value="Znf_C2H2_sf"/>
</dbReference>